<reference evidence="2 3" key="1">
    <citation type="submission" date="2020-04" db="EMBL/GenBank/DDBJ databases">
        <title>Bacillus sp. UniB3 isolated from commercial digestive syrup.</title>
        <authorList>
            <person name="Thorat V."/>
            <person name="Kirdat K."/>
            <person name="Tiwarekar B."/>
            <person name="Yadav A."/>
        </authorList>
    </citation>
    <scope>NUCLEOTIDE SEQUENCE [LARGE SCALE GENOMIC DNA]</scope>
    <source>
        <strain evidence="2 3">UniB3</strain>
    </source>
</reference>
<proteinExistence type="predicted"/>
<organism evidence="2 3">
    <name type="scientific">Niallia alba</name>
    <dbReference type="NCBI Taxonomy" id="2729105"/>
    <lineage>
        <taxon>Bacteria</taxon>
        <taxon>Bacillati</taxon>
        <taxon>Bacillota</taxon>
        <taxon>Bacilli</taxon>
        <taxon>Bacillales</taxon>
        <taxon>Bacillaceae</taxon>
        <taxon>Niallia</taxon>
    </lineage>
</organism>
<evidence type="ECO:0000313" key="2">
    <source>
        <dbReference type="EMBL" id="NMO80142.1"/>
    </source>
</evidence>
<name>A0A7Y0KCW2_9BACI</name>
<dbReference type="RefSeq" id="WP_169189769.1">
    <property type="nucleotide sequence ID" value="NZ_JABBPK010000002.1"/>
</dbReference>
<gene>
    <name evidence="2" type="ORF">HHU08_24830</name>
</gene>
<evidence type="ECO:0000256" key="1">
    <source>
        <dbReference type="SAM" id="SignalP"/>
    </source>
</evidence>
<dbReference type="Proteomes" id="UP000588491">
    <property type="component" value="Unassembled WGS sequence"/>
</dbReference>
<accession>A0A7Y0KCW2</accession>
<dbReference type="EMBL" id="JABBPK010000002">
    <property type="protein sequence ID" value="NMO80142.1"/>
    <property type="molecule type" value="Genomic_DNA"/>
</dbReference>
<protein>
    <submittedName>
        <fullName evidence="2">Uncharacterized protein</fullName>
    </submittedName>
</protein>
<dbReference type="AlphaFoldDB" id="A0A7Y0KCW2"/>
<keyword evidence="1" id="KW-0732">Signal</keyword>
<evidence type="ECO:0000313" key="3">
    <source>
        <dbReference type="Proteomes" id="UP000588491"/>
    </source>
</evidence>
<keyword evidence="3" id="KW-1185">Reference proteome</keyword>
<feature type="signal peptide" evidence="1">
    <location>
        <begin position="1"/>
        <end position="26"/>
    </location>
</feature>
<feature type="chain" id="PRO_5030921298" evidence="1">
    <location>
        <begin position="27"/>
        <end position="135"/>
    </location>
</feature>
<sequence>MLKLIKKASGVLLLGTLLFIPVSALASTTVYNSTYAMSGGVNSKEFSVNQPGTFQVETWGNSKAFLKGYNFTVFLKKNVSGPDEVISSKDDHKAIGYESTTFNITKSRGSGKYYAYLRNYTGHEMTGDITITIKD</sequence>
<comment type="caution">
    <text evidence="2">The sequence shown here is derived from an EMBL/GenBank/DDBJ whole genome shotgun (WGS) entry which is preliminary data.</text>
</comment>